<proteinExistence type="inferred from homology"/>
<name>A0A8J5FHF2_ZINOF</name>
<dbReference type="Proteomes" id="UP000734854">
    <property type="component" value="Unassembled WGS sequence"/>
</dbReference>
<dbReference type="InterPro" id="IPR003690">
    <property type="entry name" value="MTERF"/>
</dbReference>
<keyword evidence="5" id="KW-1185">Reference proteome</keyword>
<dbReference type="PANTHER" id="PTHR13068:SF242">
    <property type="entry name" value="OS04G0637500 PROTEIN"/>
    <property type="match status" value="1"/>
</dbReference>
<protein>
    <recommendedName>
        <fullName evidence="6">Mitochondrial transcription termination factor family protein</fullName>
    </recommendedName>
</protein>
<dbReference type="InterPro" id="IPR038538">
    <property type="entry name" value="MTERF_sf"/>
</dbReference>
<dbReference type="Pfam" id="PF02536">
    <property type="entry name" value="mTERF"/>
    <property type="match status" value="1"/>
</dbReference>
<sequence length="390" mass="43310">MLRSLVRRHVLAPSTHLRRVSFSTGTSVSSSGVTASPDPHFMAEYLVKTCGFSAGDASKVSKSLLRFQSTEKPDAVIGFFRSQGFDGANLRRIIAWRPGMLGWDVETQVAPKFKLLRDMGLSESDIIGIVRLHPIVIGFNSENALLTRFKVWESLLGSKEILLKNLRRCGWFFSSNIENVVRPNINFLRDECGIPEEKISLVLKRHPAFFTQKPDSLRALVDRVEGIGITRGSGMFLWILDVLHGVSREKFEAQAKIMNSFEVLQRKMDFLVKDVGMAPLDIAKHAVVLRLSLEKRPPHTLRPPQSTLHNKLRAYFLRSKEAQSKPQRCLICGLVVICELESTAAPPGNDIATCEVKNFYFGTIIGPASKLDRGAVLTAAVACIAAIAIL</sequence>
<comment type="similarity">
    <text evidence="1">Belongs to the mTERF family.</text>
</comment>
<accession>A0A8J5FHF2</accession>
<evidence type="ECO:0008006" key="6">
    <source>
        <dbReference type="Google" id="ProtNLM"/>
    </source>
</evidence>
<reference evidence="4 5" key="1">
    <citation type="submission" date="2020-08" db="EMBL/GenBank/DDBJ databases">
        <title>Plant Genome Project.</title>
        <authorList>
            <person name="Zhang R.-G."/>
        </authorList>
    </citation>
    <scope>NUCLEOTIDE SEQUENCE [LARGE SCALE GENOMIC DNA]</scope>
    <source>
        <tissue evidence="4">Rhizome</tissue>
    </source>
</reference>
<organism evidence="4 5">
    <name type="scientific">Zingiber officinale</name>
    <name type="common">Ginger</name>
    <name type="synonym">Amomum zingiber</name>
    <dbReference type="NCBI Taxonomy" id="94328"/>
    <lineage>
        <taxon>Eukaryota</taxon>
        <taxon>Viridiplantae</taxon>
        <taxon>Streptophyta</taxon>
        <taxon>Embryophyta</taxon>
        <taxon>Tracheophyta</taxon>
        <taxon>Spermatophyta</taxon>
        <taxon>Magnoliopsida</taxon>
        <taxon>Liliopsida</taxon>
        <taxon>Zingiberales</taxon>
        <taxon>Zingiberaceae</taxon>
        <taxon>Zingiber</taxon>
    </lineage>
</organism>
<dbReference type="PANTHER" id="PTHR13068">
    <property type="entry name" value="CGI-12 PROTEIN-RELATED"/>
    <property type="match status" value="1"/>
</dbReference>
<evidence type="ECO:0000256" key="1">
    <source>
        <dbReference type="ARBA" id="ARBA00007692"/>
    </source>
</evidence>
<evidence type="ECO:0000256" key="2">
    <source>
        <dbReference type="ARBA" id="ARBA00022472"/>
    </source>
</evidence>
<dbReference type="EMBL" id="JACMSC010000016">
    <property type="protein sequence ID" value="KAG6484175.1"/>
    <property type="molecule type" value="Genomic_DNA"/>
</dbReference>
<keyword evidence="2" id="KW-0804">Transcription</keyword>
<comment type="caution">
    <text evidence="4">The sequence shown here is derived from an EMBL/GenBank/DDBJ whole genome shotgun (WGS) entry which is preliminary data.</text>
</comment>
<keyword evidence="3" id="KW-0809">Transit peptide</keyword>
<keyword evidence="2" id="KW-0806">Transcription termination</keyword>
<evidence type="ECO:0000313" key="4">
    <source>
        <dbReference type="EMBL" id="KAG6484175.1"/>
    </source>
</evidence>
<dbReference type="AlphaFoldDB" id="A0A8J5FHF2"/>
<dbReference type="Gene3D" id="1.25.70.10">
    <property type="entry name" value="Transcription termination factor 3, mitochondrial"/>
    <property type="match status" value="1"/>
</dbReference>
<dbReference type="GO" id="GO:0003676">
    <property type="term" value="F:nucleic acid binding"/>
    <property type="evidence" value="ECO:0007669"/>
    <property type="project" value="InterPro"/>
</dbReference>
<keyword evidence="2" id="KW-0805">Transcription regulation</keyword>
<dbReference type="GO" id="GO:0006353">
    <property type="term" value="P:DNA-templated transcription termination"/>
    <property type="evidence" value="ECO:0007669"/>
    <property type="project" value="UniProtKB-KW"/>
</dbReference>
<gene>
    <name evidence="4" type="ORF">ZIOFF_060970</name>
</gene>
<evidence type="ECO:0000313" key="5">
    <source>
        <dbReference type="Proteomes" id="UP000734854"/>
    </source>
</evidence>
<evidence type="ECO:0000256" key="3">
    <source>
        <dbReference type="ARBA" id="ARBA00022946"/>
    </source>
</evidence>
<dbReference type="SMART" id="SM00733">
    <property type="entry name" value="Mterf"/>
    <property type="match status" value="4"/>
</dbReference>